<dbReference type="Pfam" id="PF02542">
    <property type="entry name" value="YgbB"/>
    <property type="match status" value="1"/>
</dbReference>
<evidence type="ECO:0000256" key="6">
    <source>
        <dbReference type="ARBA" id="ARBA00022723"/>
    </source>
</evidence>
<dbReference type="EMBL" id="JACHHX010000009">
    <property type="protein sequence ID" value="MBB5015656.1"/>
    <property type="molecule type" value="Genomic_DNA"/>
</dbReference>
<feature type="binding site" evidence="9">
    <location>
        <position position="14"/>
    </location>
    <ligand>
        <name>a divalent metal cation</name>
        <dbReference type="ChEBI" id="CHEBI:60240"/>
    </ligand>
</feature>
<evidence type="ECO:0000256" key="1">
    <source>
        <dbReference type="ARBA" id="ARBA00000200"/>
    </source>
</evidence>
<evidence type="ECO:0000256" key="9">
    <source>
        <dbReference type="HAMAP-Rule" id="MF_00107"/>
    </source>
</evidence>
<feature type="binding site" evidence="9">
    <location>
        <begin position="60"/>
        <end position="62"/>
    </location>
    <ligand>
        <name>4-CDP-2-C-methyl-D-erythritol 2-phosphate</name>
        <dbReference type="ChEBI" id="CHEBI:57919"/>
    </ligand>
</feature>
<dbReference type="RefSeq" id="WP_183948335.1">
    <property type="nucleotide sequence ID" value="NZ_JACHHX010000009.1"/>
</dbReference>
<keyword evidence="7 9" id="KW-0414">Isoprene biosynthesis</keyword>
<evidence type="ECO:0000256" key="2">
    <source>
        <dbReference type="ARBA" id="ARBA00004709"/>
    </source>
</evidence>
<dbReference type="GO" id="GO:0008685">
    <property type="term" value="F:2-C-methyl-D-erythritol 2,4-cyclodiphosphate synthase activity"/>
    <property type="evidence" value="ECO:0007669"/>
    <property type="project" value="UniProtKB-UniRule"/>
</dbReference>
<dbReference type="SUPFAM" id="SSF69765">
    <property type="entry name" value="IpsF-like"/>
    <property type="match status" value="1"/>
</dbReference>
<comment type="catalytic activity">
    <reaction evidence="1 9 10">
        <text>4-CDP-2-C-methyl-D-erythritol 2-phosphate = 2-C-methyl-D-erythritol 2,4-cyclic diphosphate + CMP</text>
        <dbReference type="Rhea" id="RHEA:23864"/>
        <dbReference type="ChEBI" id="CHEBI:57919"/>
        <dbReference type="ChEBI" id="CHEBI:58483"/>
        <dbReference type="ChEBI" id="CHEBI:60377"/>
        <dbReference type="EC" id="4.6.1.12"/>
    </reaction>
</comment>
<comment type="similarity">
    <text evidence="3 9 10">Belongs to the IspF family.</text>
</comment>
<accession>A0A7W7Y050</accession>
<dbReference type="InterPro" id="IPR036571">
    <property type="entry name" value="MECDP_synthase_sf"/>
</dbReference>
<evidence type="ECO:0000256" key="4">
    <source>
        <dbReference type="ARBA" id="ARBA00011233"/>
    </source>
</evidence>
<evidence type="ECO:0000256" key="3">
    <source>
        <dbReference type="ARBA" id="ARBA00008480"/>
    </source>
</evidence>
<evidence type="ECO:0000256" key="10">
    <source>
        <dbReference type="RuleBase" id="RU004395"/>
    </source>
</evidence>
<comment type="function">
    <text evidence="9">Involved in the biosynthesis of isopentenyl diphosphate (IPP) and dimethylallyl diphosphate (DMAPP), two major building blocks of isoprenoid compounds. Catalyzes the conversion of 4-diphosphocytidyl-2-C-methyl-D-erythritol 2-phosphate (CDP-ME2P) to 2-C-methyl-D-erythritol 2,4-cyclodiphosphate (ME-CPP) with a corresponding release of cytidine 5-monophosphate (CMP).</text>
</comment>
<feature type="site" description="Transition state stabilizer" evidence="9">
    <location>
        <position position="38"/>
    </location>
</feature>
<dbReference type="CDD" id="cd00554">
    <property type="entry name" value="MECDP_synthase"/>
    <property type="match status" value="1"/>
</dbReference>
<keyword evidence="6 9" id="KW-0479">Metal-binding</keyword>
<feature type="site" description="Transition state stabilizer" evidence="9">
    <location>
        <position position="137"/>
    </location>
</feature>
<feature type="binding site" evidence="9">
    <location>
        <position position="143"/>
    </location>
    <ligand>
        <name>4-CDP-2-C-methyl-D-erythritol 2-phosphate</name>
        <dbReference type="ChEBI" id="CHEBI:57919"/>
    </ligand>
</feature>
<comment type="caution">
    <text evidence="12">The sequence shown here is derived from an EMBL/GenBank/DDBJ whole genome shotgun (WGS) entry which is preliminary data.</text>
</comment>
<gene>
    <name evidence="9" type="primary">ispF</name>
    <name evidence="12" type="ORF">HNQ58_001560</name>
</gene>
<dbReference type="PANTHER" id="PTHR43181">
    <property type="entry name" value="2-C-METHYL-D-ERYTHRITOL 2,4-CYCLODIPHOSPHATE SYNTHASE, CHLOROPLASTIC"/>
    <property type="match status" value="1"/>
</dbReference>
<dbReference type="GO" id="GO:0046872">
    <property type="term" value="F:metal ion binding"/>
    <property type="evidence" value="ECO:0007669"/>
    <property type="project" value="UniProtKB-KW"/>
</dbReference>
<sequence>MTQPIRIGQGFDVHAFGDGDHVMLGGVRIPHTRGVLAHSDGDVAIHALCDAILGALALGDIGKHFPPSDPRWKDADSRCFLRQCARLMHEHGYALGNADITVICERPKVAPHAEEMRVHLAADLGVGVGQISIKATTSETLGFTGRGEGIAALAVALLVRA</sequence>
<feature type="binding site" evidence="9">
    <location>
        <begin position="38"/>
        <end position="39"/>
    </location>
    <ligand>
        <name>4-CDP-2-C-methyl-D-erythritol 2-phosphate</name>
        <dbReference type="ChEBI" id="CHEBI:57919"/>
    </ligand>
</feature>
<evidence type="ECO:0000313" key="12">
    <source>
        <dbReference type="EMBL" id="MBB5015656.1"/>
    </source>
</evidence>
<dbReference type="AlphaFoldDB" id="A0A7W7Y050"/>
<evidence type="ECO:0000256" key="7">
    <source>
        <dbReference type="ARBA" id="ARBA00023229"/>
    </source>
</evidence>
<comment type="pathway">
    <text evidence="2 9">Isoprenoid biosynthesis; isopentenyl diphosphate biosynthesis via DXP pathway; isopentenyl diphosphate from 1-deoxy-D-xylulose 5-phosphate: step 4/6.</text>
</comment>
<feature type="binding site" evidence="9">
    <location>
        <begin position="136"/>
        <end position="139"/>
    </location>
    <ligand>
        <name>4-CDP-2-C-methyl-D-erythritol 2-phosphate</name>
        <dbReference type="ChEBI" id="CHEBI:57919"/>
    </ligand>
</feature>
<comment type="subunit">
    <text evidence="4 9">Homotrimer.</text>
</comment>
<feature type="domain" description="2-C-methyl-D-erythritol 2,4-cyclodiphosphate synthase" evidence="11">
    <location>
        <begin position="5"/>
        <end position="158"/>
    </location>
</feature>
<protein>
    <recommendedName>
        <fullName evidence="5 9">2-C-methyl-D-erythritol 2,4-cyclodiphosphate synthase</fullName>
        <shortName evidence="9">MECDP-synthase</shortName>
        <shortName evidence="9">MECPP-synthase</shortName>
        <shortName evidence="9">MECPS</shortName>
        <ecNumber evidence="5 9">4.6.1.12</ecNumber>
    </recommendedName>
</protein>
<feature type="binding site" evidence="9">
    <location>
        <position position="146"/>
    </location>
    <ligand>
        <name>4-CDP-2-C-methyl-D-erythritol 2-phosphate</name>
        <dbReference type="ChEBI" id="CHEBI:57919"/>
    </ligand>
</feature>
<evidence type="ECO:0000256" key="5">
    <source>
        <dbReference type="ARBA" id="ARBA00012579"/>
    </source>
</evidence>
<feature type="binding site" evidence="9">
    <location>
        <begin position="12"/>
        <end position="14"/>
    </location>
    <ligand>
        <name>4-CDP-2-C-methyl-D-erythritol 2-phosphate</name>
        <dbReference type="ChEBI" id="CHEBI:57919"/>
    </ligand>
</feature>
<evidence type="ECO:0000256" key="8">
    <source>
        <dbReference type="ARBA" id="ARBA00023239"/>
    </source>
</evidence>
<proteinExistence type="inferred from homology"/>
<feature type="binding site" evidence="9">
    <location>
        <position position="46"/>
    </location>
    <ligand>
        <name>a divalent metal cation</name>
        <dbReference type="ChEBI" id="CHEBI:60240"/>
    </ligand>
</feature>
<dbReference type="InterPro" id="IPR020555">
    <property type="entry name" value="MECDP_synthase_CS"/>
</dbReference>
<feature type="binding site" evidence="9">
    <location>
        <position position="12"/>
    </location>
    <ligand>
        <name>a divalent metal cation</name>
        <dbReference type="ChEBI" id="CHEBI:60240"/>
    </ligand>
</feature>
<comment type="caution">
    <text evidence="9">Lacks conserved residue(s) required for the propagation of feature annotation.</text>
</comment>
<dbReference type="InterPro" id="IPR003526">
    <property type="entry name" value="MECDP_synthase"/>
</dbReference>
<dbReference type="HAMAP" id="MF_00107">
    <property type="entry name" value="IspF"/>
    <property type="match status" value="1"/>
</dbReference>
<dbReference type="NCBIfam" id="TIGR00151">
    <property type="entry name" value="ispF"/>
    <property type="match status" value="1"/>
</dbReference>
<reference evidence="12 13" key="1">
    <citation type="submission" date="2020-08" db="EMBL/GenBank/DDBJ databases">
        <title>Genomic Encyclopedia of Type Strains, Phase IV (KMG-IV): sequencing the most valuable type-strain genomes for metagenomic binning, comparative biology and taxonomic classification.</title>
        <authorList>
            <person name="Goeker M."/>
        </authorList>
    </citation>
    <scope>NUCLEOTIDE SEQUENCE [LARGE SCALE GENOMIC DNA]</scope>
    <source>
        <strain evidence="12 13">DSM 25897</strain>
    </source>
</reference>
<name>A0A7W7Y050_9GAMM</name>
<evidence type="ECO:0000313" key="13">
    <source>
        <dbReference type="Proteomes" id="UP000519004"/>
    </source>
</evidence>
<keyword evidence="13" id="KW-1185">Reference proteome</keyword>
<dbReference type="Gene3D" id="3.30.1330.50">
    <property type="entry name" value="2-C-methyl-D-erythritol 2,4-cyclodiphosphate synthase"/>
    <property type="match status" value="1"/>
</dbReference>
<keyword evidence="8 9" id="KW-0456">Lyase</keyword>
<dbReference type="UniPathway" id="UPA00056">
    <property type="reaction ID" value="UER00095"/>
</dbReference>
<dbReference type="PROSITE" id="PS01350">
    <property type="entry name" value="ISPF"/>
    <property type="match status" value="1"/>
</dbReference>
<evidence type="ECO:0000259" key="11">
    <source>
        <dbReference type="Pfam" id="PF02542"/>
    </source>
</evidence>
<dbReference type="GO" id="GO:0019288">
    <property type="term" value="P:isopentenyl diphosphate biosynthetic process, methylerythritol 4-phosphate pathway"/>
    <property type="evidence" value="ECO:0007669"/>
    <property type="project" value="UniProtKB-UniRule"/>
</dbReference>
<dbReference type="FunFam" id="3.30.1330.50:FF:000001">
    <property type="entry name" value="2-C-methyl-D-erythritol 2,4-cyclodiphosphate synthase"/>
    <property type="match status" value="1"/>
</dbReference>
<comment type="cofactor">
    <cofactor evidence="9">
        <name>a divalent metal cation</name>
        <dbReference type="ChEBI" id="CHEBI:60240"/>
    </cofactor>
    <text evidence="9">Binds 1 divalent metal cation per subunit.</text>
</comment>
<dbReference type="PANTHER" id="PTHR43181:SF1">
    <property type="entry name" value="2-C-METHYL-D-ERYTHRITOL 2,4-CYCLODIPHOSPHATE SYNTHASE, CHLOROPLASTIC"/>
    <property type="match status" value="1"/>
</dbReference>
<dbReference type="EC" id="4.6.1.12" evidence="5 9"/>
<organism evidence="12 13">
    <name type="scientific">Rehaibacterium terrae</name>
    <dbReference type="NCBI Taxonomy" id="1341696"/>
    <lineage>
        <taxon>Bacteria</taxon>
        <taxon>Pseudomonadati</taxon>
        <taxon>Pseudomonadota</taxon>
        <taxon>Gammaproteobacteria</taxon>
        <taxon>Lysobacterales</taxon>
        <taxon>Lysobacteraceae</taxon>
        <taxon>Rehaibacterium</taxon>
    </lineage>
</organism>
<dbReference type="GO" id="GO:0016114">
    <property type="term" value="P:terpenoid biosynthetic process"/>
    <property type="evidence" value="ECO:0007669"/>
    <property type="project" value="InterPro"/>
</dbReference>
<dbReference type="Proteomes" id="UP000519004">
    <property type="component" value="Unassembled WGS sequence"/>
</dbReference>